<evidence type="ECO:0000256" key="3">
    <source>
        <dbReference type="ARBA" id="ARBA00022634"/>
    </source>
</evidence>
<protein>
    <recommendedName>
        <fullName evidence="2">ribonucleoside-diphosphate reductase</fullName>
        <ecNumber evidence="2">1.17.4.1</ecNumber>
    </recommendedName>
</protein>
<dbReference type="AlphaFoldDB" id="A0A9Q9IJU6"/>
<comment type="similarity">
    <text evidence="1">Belongs to the ribonucleoside diphosphate reductase class-2 family.</text>
</comment>
<evidence type="ECO:0000313" key="7">
    <source>
        <dbReference type="EMBL" id="UWZ57467.1"/>
    </source>
</evidence>
<reference evidence="7" key="1">
    <citation type="submission" date="2021-04" db="EMBL/GenBank/DDBJ databases">
        <title>Dactylosporangium aurantiacum NRRL B-8018 full assembly.</title>
        <authorList>
            <person name="Hartkoorn R.C."/>
            <person name="Beaudoing E."/>
            <person name="Hot D."/>
        </authorList>
    </citation>
    <scope>NUCLEOTIDE SEQUENCE</scope>
    <source>
        <strain evidence="7">NRRL B-8018</strain>
    </source>
</reference>
<proteinExistence type="inferred from homology"/>
<dbReference type="Pfam" id="PF12637">
    <property type="entry name" value="TSCPD"/>
    <property type="match status" value="1"/>
</dbReference>
<evidence type="ECO:0000256" key="2">
    <source>
        <dbReference type="ARBA" id="ARBA00012274"/>
    </source>
</evidence>
<dbReference type="InterPro" id="IPR024434">
    <property type="entry name" value="TSCPD_dom"/>
</dbReference>
<dbReference type="Proteomes" id="UP001058003">
    <property type="component" value="Chromosome"/>
</dbReference>
<comment type="catalytic activity">
    <reaction evidence="5">
        <text>a 2'-deoxyribonucleoside 5'-diphosphate + [thioredoxin]-disulfide + H2O = a ribonucleoside 5'-diphosphate + [thioredoxin]-dithiol</text>
        <dbReference type="Rhea" id="RHEA:23252"/>
        <dbReference type="Rhea" id="RHEA-COMP:10698"/>
        <dbReference type="Rhea" id="RHEA-COMP:10700"/>
        <dbReference type="ChEBI" id="CHEBI:15377"/>
        <dbReference type="ChEBI" id="CHEBI:29950"/>
        <dbReference type="ChEBI" id="CHEBI:50058"/>
        <dbReference type="ChEBI" id="CHEBI:57930"/>
        <dbReference type="ChEBI" id="CHEBI:73316"/>
        <dbReference type="EC" id="1.17.4.1"/>
    </reaction>
</comment>
<dbReference type="EMBL" id="CP073767">
    <property type="protein sequence ID" value="UWZ57467.1"/>
    <property type="molecule type" value="Genomic_DNA"/>
</dbReference>
<sequence>MTGTTAVPGPRDRRSAGCTVEFTIGGVPGAMTTGHAADGALHRVDLRAGVHGSALAGLADALATAITLGLRHGAPPAAYTDALRRLELDAPAVDGPALDGPAGHALVEALVVGD</sequence>
<dbReference type="KEGG" id="daur:Daura_15695"/>
<keyword evidence="4" id="KW-0547">Nucleotide-binding</keyword>
<gene>
    <name evidence="7" type="ORF">Daura_15695</name>
</gene>
<evidence type="ECO:0000313" key="8">
    <source>
        <dbReference type="Proteomes" id="UP001058003"/>
    </source>
</evidence>
<evidence type="ECO:0000256" key="1">
    <source>
        <dbReference type="ARBA" id="ARBA00007405"/>
    </source>
</evidence>
<dbReference type="EC" id="1.17.4.1" evidence="2"/>
<accession>A0A9Q9IJU6</accession>
<organism evidence="7 8">
    <name type="scientific">Dactylosporangium aurantiacum</name>
    <dbReference type="NCBI Taxonomy" id="35754"/>
    <lineage>
        <taxon>Bacteria</taxon>
        <taxon>Bacillati</taxon>
        <taxon>Actinomycetota</taxon>
        <taxon>Actinomycetes</taxon>
        <taxon>Micromonosporales</taxon>
        <taxon>Micromonosporaceae</taxon>
        <taxon>Dactylosporangium</taxon>
    </lineage>
</organism>
<keyword evidence="8" id="KW-1185">Reference proteome</keyword>
<feature type="domain" description="TSCPD" evidence="6">
    <location>
        <begin position="11"/>
        <end position="86"/>
    </location>
</feature>
<evidence type="ECO:0000256" key="5">
    <source>
        <dbReference type="ARBA" id="ARBA00047754"/>
    </source>
</evidence>
<dbReference type="RefSeq" id="WP_156090236.1">
    <property type="nucleotide sequence ID" value="NZ_CP073767.1"/>
</dbReference>
<keyword evidence="3" id="KW-0237">DNA synthesis</keyword>
<evidence type="ECO:0000256" key="4">
    <source>
        <dbReference type="ARBA" id="ARBA00022741"/>
    </source>
</evidence>
<name>A0A9Q9IJU6_9ACTN</name>
<evidence type="ECO:0000259" key="6">
    <source>
        <dbReference type="Pfam" id="PF12637"/>
    </source>
</evidence>